<sequence>MSRDFLTASLTKNNSLIPLIIVSIILLTSTIQAADFQGSLKFRWDEGQEVDPRISSPFPDNLTDRRYIEGLLTAEVLFKKLPVGKRLRLGLRLLELQPSDVDGVIYGLEEKRRFDDKIYAQWKYKKWEVWAGDVTETFGKGLALNLFENRDLYFDSSLRGGKVSYKSKALRFKAIYGQSRAGYLVEMENVAGANLEYRPRRNMQFGASLVHQEGLFYQKYFMPEVYAGLDIGPISFFGEYAQRRPDNGDIPDGEGTYVSLGTSFMGLAAQVGYKYYQFGADNPFQTPPIAQREYTTHLLSQHPHLPLLDDQIGFEIDVSASPSDMVFLTLNFNRSSKHDGGSLIPSLKEDFNPFWELFLESEIYPRPDLTLKIAAGQNEEARSLFWQRKTATLAEAIYSFSNLWSVTGDLESMWVDDKELGESHNEQWFALTLSRASWGSVNFSYEQSSLHSDTEGDNWMGVEIAADVKRNHRLMLFYGRERGGLKCTSGVCRPVQPFEGFRLTYDARF</sequence>
<proteinExistence type="predicted"/>
<organism evidence="1 2">
    <name type="scientific">candidate division LCP-89 bacterium B3_LCP</name>
    <dbReference type="NCBI Taxonomy" id="2012998"/>
    <lineage>
        <taxon>Bacteria</taxon>
        <taxon>Pseudomonadati</taxon>
        <taxon>Bacteria division LCP-89</taxon>
    </lineage>
</organism>
<accession>A0A532V0U4</accession>
<comment type="caution">
    <text evidence="1">The sequence shown here is derived from an EMBL/GenBank/DDBJ whole genome shotgun (WGS) entry which is preliminary data.</text>
</comment>
<dbReference type="Pfam" id="PF19494">
    <property type="entry name" value="DUF6029"/>
    <property type="match status" value="2"/>
</dbReference>
<dbReference type="InterPro" id="IPR046070">
    <property type="entry name" value="DUF6029"/>
</dbReference>
<gene>
    <name evidence="1" type="ORF">CEE37_07695</name>
</gene>
<evidence type="ECO:0008006" key="3">
    <source>
        <dbReference type="Google" id="ProtNLM"/>
    </source>
</evidence>
<dbReference type="Proteomes" id="UP000319619">
    <property type="component" value="Unassembled WGS sequence"/>
</dbReference>
<evidence type="ECO:0000313" key="2">
    <source>
        <dbReference type="Proteomes" id="UP000319619"/>
    </source>
</evidence>
<name>A0A532V0U4_UNCL8</name>
<reference evidence="1 2" key="1">
    <citation type="submission" date="2017-06" db="EMBL/GenBank/DDBJ databases">
        <title>Novel microbial phyla capable of carbon fixation and sulfur reduction in deep-sea sediments.</title>
        <authorList>
            <person name="Huang J."/>
            <person name="Baker B."/>
            <person name="Wang Y."/>
        </authorList>
    </citation>
    <scope>NUCLEOTIDE SEQUENCE [LARGE SCALE GENOMIC DNA]</scope>
    <source>
        <strain evidence="1">B3_LCP</strain>
    </source>
</reference>
<dbReference type="EMBL" id="NJBN01000004">
    <property type="protein sequence ID" value="TKJ40836.1"/>
    <property type="molecule type" value="Genomic_DNA"/>
</dbReference>
<evidence type="ECO:0000313" key="1">
    <source>
        <dbReference type="EMBL" id="TKJ40836.1"/>
    </source>
</evidence>
<protein>
    <recommendedName>
        <fullName evidence="3">Alginate export domain-containing protein</fullName>
    </recommendedName>
</protein>
<dbReference type="AlphaFoldDB" id="A0A532V0U4"/>